<dbReference type="AlphaFoldDB" id="A0A285UEB2"/>
<dbReference type="GO" id="GO:0004671">
    <property type="term" value="F:protein C-terminal S-isoprenylcysteine carboxyl O-methyltransferase activity"/>
    <property type="evidence" value="ECO:0007669"/>
    <property type="project" value="InterPro"/>
</dbReference>
<dbReference type="PANTHER" id="PTHR12714">
    <property type="entry name" value="PROTEIN-S ISOPRENYLCYSTEINE O-METHYLTRANSFERASE"/>
    <property type="match status" value="1"/>
</dbReference>
<evidence type="ECO:0000313" key="6">
    <source>
        <dbReference type="EMBL" id="SOC38916.1"/>
    </source>
</evidence>
<dbReference type="GO" id="GO:0032259">
    <property type="term" value="P:methylation"/>
    <property type="evidence" value="ECO:0007669"/>
    <property type="project" value="UniProtKB-KW"/>
</dbReference>
<keyword evidence="2 5" id="KW-0812">Transmembrane</keyword>
<feature type="transmembrane region" description="Helical" evidence="5">
    <location>
        <begin position="47"/>
        <end position="65"/>
    </location>
</feature>
<gene>
    <name evidence="6" type="ORF">SAMN05892877_105327</name>
</gene>
<keyword evidence="3 5" id="KW-1133">Transmembrane helix</keyword>
<accession>A0A285UEB2</accession>
<sequence>MNMSVENAGQILWVLGIVAWYVIRFPFERRARRTRVVVNRRSLTDRIGLGAALAGMAVVPGIYVATGFPKAGDHAASAWGVALGAFLFFAGVWLFRRTHKELGKNWSISLEIREKHKLISGGPYSLIRHPMYTSFFMLALGQALLLANWIVGLAGLAGFATLFFLRVDKEERMMTDTFGEEYRQYMDRTKRIIPYIY</sequence>
<protein>
    <submittedName>
        <fullName evidence="6">Protein-S-isoprenylcysteine O-methyltransferase Ste14</fullName>
    </submittedName>
</protein>
<dbReference type="Proteomes" id="UP000219167">
    <property type="component" value="Unassembled WGS sequence"/>
</dbReference>
<evidence type="ECO:0000256" key="4">
    <source>
        <dbReference type="ARBA" id="ARBA00023136"/>
    </source>
</evidence>
<feature type="transmembrane region" description="Helical" evidence="5">
    <location>
        <begin position="12"/>
        <end position="27"/>
    </location>
</feature>
<dbReference type="Pfam" id="PF04140">
    <property type="entry name" value="ICMT"/>
    <property type="match status" value="1"/>
</dbReference>
<reference evidence="6 7" key="1">
    <citation type="submission" date="2017-08" db="EMBL/GenBank/DDBJ databases">
        <authorList>
            <person name="de Groot N.N."/>
        </authorList>
    </citation>
    <scope>NUCLEOTIDE SEQUENCE [LARGE SCALE GENOMIC DNA]</scope>
    <source>
        <strain evidence="6 7">JC85</strain>
    </source>
</reference>
<dbReference type="GO" id="GO:0016020">
    <property type="term" value="C:membrane"/>
    <property type="evidence" value="ECO:0007669"/>
    <property type="project" value="UniProtKB-SubCell"/>
</dbReference>
<keyword evidence="7" id="KW-1185">Reference proteome</keyword>
<comment type="subcellular location">
    <subcellularLocation>
        <location evidence="1">Membrane</location>
        <topology evidence="1">Multi-pass membrane protein</topology>
    </subcellularLocation>
</comment>
<name>A0A285UEB2_9HYPH</name>
<dbReference type="NCBIfam" id="NF040696">
    <property type="entry name" value="isopcys_mtase"/>
    <property type="match status" value="1"/>
</dbReference>
<dbReference type="InterPro" id="IPR007269">
    <property type="entry name" value="ICMT_MeTrfase"/>
</dbReference>
<dbReference type="PANTHER" id="PTHR12714:SF9">
    <property type="entry name" value="PROTEIN-S-ISOPRENYLCYSTEINE O-METHYLTRANSFERASE"/>
    <property type="match status" value="1"/>
</dbReference>
<feature type="transmembrane region" description="Helical" evidence="5">
    <location>
        <begin position="135"/>
        <end position="165"/>
    </location>
</feature>
<evidence type="ECO:0000256" key="5">
    <source>
        <dbReference type="SAM" id="Phobius"/>
    </source>
</evidence>
<dbReference type="InterPro" id="IPR054851">
    <property type="entry name" value="Isoprenylcys_mtase"/>
</dbReference>
<dbReference type="EMBL" id="OBQD01000005">
    <property type="protein sequence ID" value="SOC38916.1"/>
    <property type="molecule type" value="Genomic_DNA"/>
</dbReference>
<evidence type="ECO:0000256" key="3">
    <source>
        <dbReference type="ARBA" id="ARBA00022989"/>
    </source>
</evidence>
<evidence type="ECO:0000313" key="7">
    <source>
        <dbReference type="Proteomes" id="UP000219167"/>
    </source>
</evidence>
<keyword evidence="4 5" id="KW-0472">Membrane</keyword>
<feature type="transmembrane region" description="Helical" evidence="5">
    <location>
        <begin position="77"/>
        <end position="95"/>
    </location>
</feature>
<keyword evidence="6" id="KW-0489">Methyltransferase</keyword>
<evidence type="ECO:0000256" key="1">
    <source>
        <dbReference type="ARBA" id="ARBA00004141"/>
    </source>
</evidence>
<proteinExistence type="predicted"/>
<keyword evidence="6" id="KW-0808">Transferase</keyword>
<evidence type="ECO:0000256" key="2">
    <source>
        <dbReference type="ARBA" id="ARBA00022692"/>
    </source>
</evidence>
<dbReference type="Gene3D" id="1.20.120.1630">
    <property type="match status" value="1"/>
</dbReference>
<organism evidence="6 7">
    <name type="scientific">Rhizobium subbaraonis</name>
    <dbReference type="NCBI Taxonomy" id="908946"/>
    <lineage>
        <taxon>Bacteria</taxon>
        <taxon>Pseudomonadati</taxon>
        <taxon>Pseudomonadota</taxon>
        <taxon>Alphaproteobacteria</taxon>
        <taxon>Hyphomicrobiales</taxon>
        <taxon>Rhizobiaceae</taxon>
        <taxon>Rhizobium/Agrobacterium group</taxon>
        <taxon>Rhizobium</taxon>
    </lineage>
</organism>